<dbReference type="EMBL" id="JBEDUW010000002">
    <property type="protein sequence ID" value="KAK9946461.1"/>
    <property type="molecule type" value="Genomic_DNA"/>
</dbReference>
<gene>
    <name evidence="1" type="ORF">M0R45_011926</name>
</gene>
<accession>A0AAW1YCL3</accession>
<reference evidence="1 2" key="1">
    <citation type="journal article" date="2023" name="G3 (Bethesda)">
        <title>A chromosome-length genome assembly and annotation of blackberry (Rubus argutus, cv. 'Hillquist').</title>
        <authorList>
            <person name="Bruna T."/>
            <person name="Aryal R."/>
            <person name="Dudchenko O."/>
            <person name="Sargent D.J."/>
            <person name="Mead D."/>
            <person name="Buti M."/>
            <person name="Cavallini A."/>
            <person name="Hytonen T."/>
            <person name="Andres J."/>
            <person name="Pham M."/>
            <person name="Weisz D."/>
            <person name="Mascagni F."/>
            <person name="Usai G."/>
            <person name="Natali L."/>
            <person name="Bassil N."/>
            <person name="Fernandez G.E."/>
            <person name="Lomsadze A."/>
            <person name="Armour M."/>
            <person name="Olukolu B."/>
            <person name="Poorten T."/>
            <person name="Britton C."/>
            <person name="Davik J."/>
            <person name="Ashrafi H."/>
            <person name="Aiden E.L."/>
            <person name="Borodovsky M."/>
            <person name="Worthington M."/>
        </authorList>
    </citation>
    <scope>NUCLEOTIDE SEQUENCE [LARGE SCALE GENOMIC DNA]</scope>
    <source>
        <strain evidence="1">PI 553951</strain>
    </source>
</reference>
<proteinExistence type="predicted"/>
<dbReference type="Proteomes" id="UP001457282">
    <property type="component" value="Unassembled WGS sequence"/>
</dbReference>
<evidence type="ECO:0000313" key="2">
    <source>
        <dbReference type="Proteomes" id="UP001457282"/>
    </source>
</evidence>
<sequence length="128" mass="13601">MGDCRSKRRVSKQGLHFGFRKEPAFPLAYIVPPIAHGTKPITPTLVPRLPNSAFANGIPGPIPFVFSTSMSAGRGSRASTHVRFALSRMTDEFGAALWRNNAVPGGDSGESVVNYASTGRPCCSARPG</sequence>
<comment type="caution">
    <text evidence="1">The sequence shown here is derived from an EMBL/GenBank/DDBJ whole genome shotgun (WGS) entry which is preliminary data.</text>
</comment>
<dbReference type="AlphaFoldDB" id="A0AAW1YCL3"/>
<keyword evidence="2" id="KW-1185">Reference proteome</keyword>
<name>A0AAW1YCL3_RUBAR</name>
<organism evidence="1 2">
    <name type="scientific">Rubus argutus</name>
    <name type="common">Southern blackberry</name>
    <dbReference type="NCBI Taxonomy" id="59490"/>
    <lineage>
        <taxon>Eukaryota</taxon>
        <taxon>Viridiplantae</taxon>
        <taxon>Streptophyta</taxon>
        <taxon>Embryophyta</taxon>
        <taxon>Tracheophyta</taxon>
        <taxon>Spermatophyta</taxon>
        <taxon>Magnoliopsida</taxon>
        <taxon>eudicotyledons</taxon>
        <taxon>Gunneridae</taxon>
        <taxon>Pentapetalae</taxon>
        <taxon>rosids</taxon>
        <taxon>fabids</taxon>
        <taxon>Rosales</taxon>
        <taxon>Rosaceae</taxon>
        <taxon>Rosoideae</taxon>
        <taxon>Rosoideae incertae sedis</taxon>
        <taxon>Rubus</taxon>
    </lineage>
</organism>
<evidence type="ECO:0000313" key="1">
    <source>
        <dbReference type="EMBL" id="KAK9946461.1"/>
    </source>
</evidence>
<protein>
    <submittedName>
        <fullName evidence="1">Uncharacterized protein</fullName>
    </submittedName>
</protein>